<evidence type="ECO:0000313" key="3">
    <source>
        <dbReference type="Proteomes" id="UP000092462"/>
    </source>
</evidence>
<evidence type="ECO:0000256" key="1">
    <source>
        <dbReference type="SAM" id="MobiDB-lite"/>
    </source>
</evidence>
<protein>
    <submittedName>
        <fullName evidence="2">Uncharacterized protein</fullName>
    </submittedName>
</protein>
<name>A0A1B0DD30_PHLPP</name>
<feature type="compositionally biased region" description="Basic and acidic residues" evidence="1">
    <location>
        <begin position="70"/>
        <end position="80"/>
    </location>
</feature>
<accession>A0A1B0DD30</accession>
<dbReference type="VEuPathDB" id="VectorBase:PPAPM1_012484"/>
<organism evidence="2 3">
    <name type="scientific">Phlebotomus papatasi</name>
    <name type="common">Sandfly</name>
    <dbReference type="NCBI Taxonomy" id="29031"/>
    <lineage>
        <taxon>Eukaryota</taxon>
        <taxon>Metazoa</taxon>
        <taxon>Ecdysozoa</taxon>
        <taxon>Arthropoda</taxon>
        <taxon>Hexapoda</taxon>
        <taxon>Insecta</taxon>
        <taxon>Pterygota</taxon>
        <taxon>Neoptera</taxon>
        <taxon>Endopterygota</taxon>
        <taxon>Diptera</taxon>
        <taxon>Nematocera</taxon>
        <taxon>Psychodoidea</taxon>
        <taxon>Psychodidae</taxon>
        <taxon>Phlebotomus</taxon>
        <taxon>Phlebotomus</taxon>
    </lineage>
</organism>
<dbReference type="Proteomes" id="UP000092462">
    <property type="component" value="Unassembled WGS sequence"/>
</dbReference>
<dbReference type="AlphaFoldDB" id="A0A1B0DD30"/>
<feature type="region of interest" description="Disordered" evidence="1">
    <location>
        <begin position="1"/>
        <end position="80"/>
    </location>
</feature>
<evidence type="ECO:0000313" key="2">
    <source>
        <dbReference type="EnsemblMetazoa" id="PPAI005801-PA"/>
    </source>
</evidence>
<sequence>MNNIQQNNGNNNQQNNNNNNPTGSLERGSCILFRYASQNSLDESSQKQIPRQNAKDKATGSYRNQQHTSRCFEKMNEMRR</sequence>
<dbReference type="EMBL" id="AJVK01031593">
    <property type="status" value="NOT_ANNOTATED_CDS"/>
    <property type="molecule type" value="Genomic_DNA"/>
</dbReference>
<reference evidence="2" key="1">
    <citation type="submission" date="2022-08" db="UniProtKB">
        <authorList>
            <consortium name="EnsemblMetazoa"/>
        </authorList>
    </citation>
    <scope>IDENTIFICATION</scope>
    <source>
        <strain evidence="2">Israel</strain>
    </source>
</reference>
<keyword evidence="3" id="KW-1185">Reference proteome</keyword>
<proteinExistence type="predicted"/>
<feature type="compositionally biased region" description="Polar residues" evidence="1">
    <location>
        <begin position="36"/>
        <end position="51"/>
    </location>
</feature>
<feature type="compositionally biased region" description="Low complexity" evidence="1">
    <location>
        <begin position="1"/>
        <end position="20"/>
    </location>
</feature>
<dbReference type="VEuPathDB" id="VectorBase:PPAI005801"/>
<dbReference type="EnsemblMetazoa" id="PPAI005801-RA">
    <property type="protein sequence ID" value="PPAI005801-PA"/>
    <property type="gene ID" value="PPAI005801"/>
</dbReference>